<name>A0AAV7VMK4_PLEWA</name>
<protein>
    <submittedName>
        <fullName evidence="2">Uncharacterized protein</fullName>
    </submittedName>
</protein>
<gene>
    <name evidence="2" type="ORF">NDU88_006673</name>
</gene>
<proteinExistence type="predicted"/>
<organism evidence="2 3">
    <name type="scientific">Pleurodeles waltl</name>
    <name type="common">Iberian ribbed newt</name>
    <dbReference type="NCBI Taxonomy" id="8319"/>
    <lineage>
        <taxon>Eukaryota</taxon>
        <taxon>Metazoa</taxon>
        <taxon>Chordata</taxon>
        <taxon>Craniata</taxon>
        <taxon>Vertebrata</taxon>
        <taxon>Euteleostomi</taxon>
        <taxon>Amphibia</taxon>
        <taxon>Batrachia</taxon>
        <taxon>Caudata</taxon>
        <taxon>Salamandroidea</taxon>
        <taxon>Salamandridae</taxon>
        <taxon>Pleurodelinae</taxon>
        <taxon>Pleurodeles</taxon>
    </lineage>
</organism>
<evidence type="ECO:0000256" key="1">
    <source>
        <dbReference type="SAM" id="MobiDB-lite"/>
    </source>
</evidence>
<feature type="compositionally biased region" description="Pro residues" evidence="1">
    <location>
        <begin position="44"/>
        <end position="59"/>
    </location>
</feature>
<dbReference type="EMBL" id="JANPWB010000003">
    <property type="protein sequence ID" value="KAJ1202878.1"/>
    <property type="molecule type" value="Genomic_DNA"/>
</dbReference>
<evidence type="ECO:0000313" key="2">
    <source>
        <dbReference type="EMBL" id="KAJ1202878.1"/>
    </source>
</evidence>
<feature type="compositionally biased region" description="Polar residues" evidence="1">
    <location>
        <begin position="1"/>
        <end position="14"/>
    </location>
</feature>
<dbReference type="AlphaFoldDB" id="A0AAV7VMK4"/>
<feature type="region of interest" description="Disordered" evidence="1">
    <location>
        <begin position="1"/>
        <end position="122"/>
    </location>
</feature>
<comment type="caution">
    <text evidence="2">The sequence shown here is derived from an EMBL/GenBank/DDBJ whole genome shotgun (WGS) entry which is preliminary data.</text>
</comment>
<sequence length="149" mass="15647">MRCTGSSKVLNGNATAPLHSCTRSHMTRESLPSPAVTTHSGAPLPHPMTPPGTQPPSLPPAEEARSRAARGSAGHNRRSGRSGEPNRLPRLTASLGSLYGLRLPPDRKERGSIGAGGRGASGLHNRSAMLAGPTSQLRFLINGTDYIWV</sequence>
<accession>A0AAV7VMK4</accession>
<evidence type="ECO:0000313" key="3">
    <source>
        <dbReference type="Proteomes" id="UP001066276"/>
    </source>
</evidence>
<keyword evidence="3" id="KW-1185">Reference proteome</keyword>
<reference evidence="2" key="1">
    <citation type="journal article" date="2022" name="bioRxiv">
        <title>Sequencing and chromosome-scale assembly of the giantPleurodeles waltlgenome.</title>
        <authorList>
            <person name="Brown T."/>
            <person name="Elewa A."/>
            <person name="Iarovenko S."/>
            <person name="Subramanian E."/>
            <person name="Araus A.J."/>
            <person name="Petzold A."/>
            <person name="Susuki M."/>
            <person name="Suzuki K.-i.T."/>
            <person name="Hayashi T."/>
            <person name="Toyoda A."/>
            <person name="Oliveira C."/>
            <person name="Osipova E."/>
            <person name="Leigh N.D."/>
            <person name="Simon A."/>
            <person name="Yun M.H."/>
        </authorList>
    </citation>
    <scope>NUCLEOTIDE SEQUENCE</scope>
    <source>
        <strain evidence="2">20211129_DDA</strain>
        <tissue evidence="2">Liver</tissue>
    </source>
</reference>
<dbReference type="Proteomes" id="UP001066276">
    <property type="component" value="Chromosome 2_1"/>
</dbReference>